<evidence type="ECO:0000259" key="6">
    <source>
        <dbReference type="PROSITE" id="PS51349"/>
    </source>
</evidence>
<protein>
    <submittedName>
        <fullName evidence="7">Alpha-hydroxy acid oxidase</fullName>
        <ecNumber evidence="7">1.-.-.-</ecNumber>
    </submittedName>
</protein>
<dbReference type="InterPro" id="IPR037396">
    <property type="entry name" value="FMN_HAD"/>
</dbReference>
<organism evidence="7 8">
    <name type="scientific">Streptomyces violaceorubidus</name>
    <dbReference type="NCBI Taxonomy" id="284042"/>
    <lineage>
        <taxon>Bacteria</taxon>
        <taxon>Bacillati</taxon>
        <taxon>Actinomycetota</taxon>
        <taxon>Actinomycetes</taxon>
        <taxon>Kitasatosporales</taxon>
        <taxon>Streptomycetaceae</taxon>
        <taxon>Streptomyces</taxon>
    </lineage>
</organism>
<comment type="cofactor">
    <cofactor evidence="1">
        <name>FMN</name>
        <dbReference type="ChEBI" id="CHEBI:58210"/>
    </cofactor>
</comment>
<keyword evidence="8" id="KW-1185">Reference proteome</keyword>
<comment type="caution">
    <text evidence="7">The sequence shown here is derived from an EMBL/GenBank/DDBJ whole genome shotgun (WGS) entry which is preliminary data.</text>
</comment>
<dbReference type="InterPro" id="IPR008259">
    <property type="entry name" value="FMN_hydac_DH_AS"/>
</dbReference>
<dbReference type="PANTHER" id="PTHR10578:SF107">
    <property type="entry name" value="2-HYDROXYACID OXIDASE 1"/>
    <property type="match status" value="1"/>
</dbReference>
<proteinExistence type="inferred from homology"/>
<keyword evidence="2" id="KW-0285">Flavoprotein</keyword>
<dbReference type="GO" id="GO:0016491">
    <property type="term" value="F:oxidoreductase activity"/>
    <property type="evidence" value="ECO:0007669"/>
    <property type="project" value="UniProtKB-KW"/>
</dbReference>
<gene>
    <name evidence="7" type="ORF">ABT188_27505</name>
</gene>
<feature type="domain" description="FMN hydroxy acid dehydrogenase" evidence="6">
    <location>
        <begin position="1"/>
        <end position="357"/>
    </location>
</feature>
<evidence type="ECO:0000256" key="4">
    <source>
        <dbReference type="ARBA" id="ARBA00023002"/>
    </source>
</evidence>
<dbReference type="PROSITE" id="PS00557">
    <property type="entry name" value="FMN_HYDROXY_ACID_DH_1"/>
    <property type="match status" value="1"/>
</dbReference>
<dbReference type="SUPFAM" id="SSF51395">
    <property type="entry name" value="FMN-linked oxidoreductases"/>
    <property type="match status" value="1"/>
</dbReference>
<comment type="similarity">
    <text evidence="5">Belongs to the FMN-dependent alpha-hydroxy acid dehydrogenase family.</text>
</comment>
<sequence length="376" mass="38859">MCLDDVERAAAAVLPADVRDFVAGGSGAESTLAGNRAALDRVRLVPRVLRDVSECDTSTTLLGRPVSLPVATAPVGYQKLAHPEGERAAARAALRAGVPFTVGTLSSVPLEEVASPEAVTWFQLYWLRDRELTFDLVRRAEDAGCSAVLLTVDVPWMGRRLRDVRSGFTLPREVVAANLAVGAHSSAHRAAAGASALATHTSEAFAASVSWADVAELRRRTRLPLVVKGLLDPADAVRAVECGVDGVVVSNHGGRQLDGAVASIEALPAVAAAVAGRCQVLLDSGVRSGVDVLRALALGADGVLVGRPVVWGLAAGGERGVARVLDLLRDELRDALGLAGCADVAAARGLRVWDGSAGGFRTARAGAGEDEGAGER</sequence>
<evidence type="ECO:0000313" key="8">
    <source>
        <dbReference type="Proteomes" id="UP001496720"/>
    </source>
</evidence>
<evidence type="ECO:0000256" key="3">
    <source>
        <dbReference type="ARBA" id="ARBA00022643"/>
    </source>
</evidence>
<dbReference type="CDD" id="cd02809">
    <property type="entry name" value="alpha_hydroxyacid_oxid_FMN"/>
    <property type="match status" value="1"/>
</dbReference>
<keyword evidence="4 7" id="KW-0560">Oxidoreductase</keyword>
<accession>A0ABV1T2N7</accession>
<name>A0ABV1T2N7_9ACTN</name>
<dbReference type="PROSITE" id="PS51349">
    <property type="entry name" value="FMN_HYDROXY_ACID_DH_2"/>
    <property type="match status" value="1"/>
</dbReference>
<reference evidence="7 8" key="1">
    <citation type="submission" date="2024-06" db="EMBL/GenBank/DDBJ databases">
        <title>The Natural Products Discovery Center: Release of the First 8490 Sequenced Strains for Exploring Actinobacteria Biosynthetic Diversity.</title>
        <authorList>
            <person name="Kalkreuter E."/>
            <person name="Kautsar S.A."/>
            <person name="Yang D."/>
            <person name="Bader C.D."/>
            <person name="Teijaro C.N."/>
            <person name="Fluegel L."/>
            <person name="Davis C.M."/>
            <person name="Simpson J.R."/>
            <person name="Lauterbach L."/>
            <person name="Steele A.D."/>
            <person name="Gui C."/>
            <person name="Meng S."/>
            <person name="Li G."/>
            <person name="Viehrig K."/>
            <person name="Ye F."/>
            <person name="Su P."/>
            <person name="Kiefer A.F."/>
            <person name="Nichols A."/>
            <person name="Cepeda A.J."/>
            <person name="Yan W."/>
            <person name="Fan B."/>
            <person name="Jiang Y."/>
            <person name="Adhikari A."/>
            <person name="Zheng C.-J."/>
            <person name="Schuster L."/>
            <person name="Cowan T.M."/>
            <person name="Smanski M.J."/>
            <person name="Chevrette M.G."/>
            <person name="De Carvalho L.P.S."/>
            <person name="Shen B."/>
        </authorList>
    </citation>
    <scope>NUCLEOTIDE SEQUENCE [LARGE SCALE GENOMIC DNA]</scope>
    <source>
        <strain evidence="7 8">NPDC001615</strain>
    </source>
</reference>
<evidence type="ECO:0000256" key="1">
    <source>
        <dbReference type="ARBA" id="ARBA00001917"/>
    </source>
</evidence>
<dbReference type="EMBL" id="JBEOZY010000037">
    <property type="protein sequence ID" value="MER6168253.1"/>
    <property type="molecule type" value="Genomic_DNA"/>
</dbReference>
<dbReference type="PANTHER" id="PTHR10578">
    <property type="entry name" value="S -2-HYDROXY-ACID OXIDASE-RELATED"/>
    <property type="match status" value="1"/>
</dbReference>
<dbReference type="InterPro" id="IPR012133">
    <property type="entry name" value="Alpha-hydoxy_acid_DH_FMN"/>
</dbReference>
<dbReference type="Pfam" id="PF01070">
    <property type="entry name" value="FMN_dh"/>
    <property type="match status" value="1"/>
</dbReference>
<keyword evidence="3" id="KW-0288">FMN</keyword>
<evidence type="ECO:0000256" key="5">
    <source>
        <dbReference type="ARBA" id="ARBA00024042"/>
    </source>
</evidence>
<evidence type="ECO:0000313" key="7">
    <source>
        <dbReference type="EMBL" id="MER6168253.1"/>
    </source>
</evidence>
<dbReference type="PIRSF" id="PIRSF000138">
    <property type="entry name" value="Al-hdrx_acd_dh"/>
    <property type="match status" value="1"/>
</dbReference>
<dbReference type="InterPro" id="IPR013785">
    <property type="entry name" value="Aldolase_TIM"/>
</dbReference>
<dbReference type="InterPro" id="IPR000262">
    <property type="entry name" value="FMN-dep_DH"/>
</dbReference>
<dbReference type="EC" id="1.-.-.-" evidence="7"/>
<evidence type="ECO:0000256" key="2">
    <source>
        <dbReference type="ARBA" id="ARBA00022630"/>
    </source>
</evidence>
<dbReference type="Gene3D" id="3.20.20.70">
    <property type="entry name" value="Aldolase class I"/>
    <property type="match status" value="1"/>
</dbReference>
<dbReference type="Proteomes" id="UP001496720">
    <property type="component" value="Unassembled WGS sequence"/>
</dbReference>